<name>A0A7C3WS18_9BACT</name>
<keyword evidence="4 10" id="KW-0547">Nucleotide-binding</keyword>
<evidence type="ECO:0000256" key="5">
    <source>
        <dbReference type="ARBA" id="ARBA00023004"/>
    </source>
</evidence>
<dbReference type="GO" id="GO:1904047">
    <property type="term" value="F:S-adenosyl-L-methionine binding"/>
    <property type="evidence" value="ECO:0007669"/>
    <property type="project" value="UniProtKB-UniRule"/>
</dbReference>
<protein>
    <recommendedName>
        <fullName evidence="10">GTP 3',8-cyclase</fullName>
        <ecNumber evidence="10">4.1.99.22</ecNumber>
    </recommendedName>
    <alternativeName>
        <fullName evidence="10">Molybdenum cofactor biosynthesis protein A</fullName>
    </alternativeName>
</protein>
<dbReference type="SFLD" id="SFLDS00029">
    <property type="entry name" value="Radical_SAM"/>
    <property type="match status" value="1"/>
</dbReference>
<dbReference type="AlphaFoldDB" id="A0A7C3WS18"/>
<dbReference type="SUPFAM" id="SSF102114">
    <property type="entry name" value="Radical SAM enzymes"/>
    <property type="match status" value="1"/>
</dbReference>
<dbReference type="SFLD" id="SFLDG01383">
    <property type="entry name" value="cyclic_pyranopterin_phosphate"/>
    <property type="match status" value="1"/>
</dbReference>
<feature type="binding site" evidence="10">
    <location>
        <position position="27"/>
    </location>
    <ligand>
        <name>S-adenosyl-L-methionine</name>
        <dbReference type="ChEBI" id="CHEBI:59789"/>
    </ligand>
</feature>
<feature type="binding site" evidence="10">
    <location>
        <position position="95"/>
    </location>
    <ligand>
        <name>GTP</name>
        <dbReference type="ChEBI" id="CHEBI:37565"/>
    </ligand>
</feature>
<feature type="binding site" evidence="10">
    <location>
        <position position="156"/>
    </location>
    <ligand>
        <name>GTP</name>
        <dbReference type="ChEBI" id="CHEBI:37565"/>
    </ligand>
</feature>
<comment type="pathway">
    <text evidence="10">Cofactor biosynthesis; molybdopterin biosynthesis.</text>
</comment>
<dbReference type="GO" id="GO:0006777">
    <property type="term" value="P:Mo-molybdopterin cofactor biosynthetic process"/>
    <property type="evidence" value="ECO:0007669"/>
    <property type="project" value="UniProtKB-UniRule"/>
</dbReference>
<dbReference type="InterPro" id="IPR007197">
    <property type="entry name" value="rSAM"/>
</dbReference>
<dbReference type="InterPro" id="IPR013785">
    <property type="entry name" value="Aldolase_TIM"/>
</dbReference>
<dbReference type="CDD" id="cd01335">
    <property type="entry name" value="Radical_SAM"/>
    <property type="match status" value="1"/>
</dbReference>
<dbReference type="EC" id="4.1.99.22" evidence="10"/>
<comment type="cofactor">
    <cofactor evidence="10">
        <name>[4Fe-4S] cluster</name>
        <dbReference type="ChEBI" id="CHEBI:49883"/>
    </cofactor>
    <text evidence="10">Binds 2 [4Fe-4S] clusters. Binds 1 [4Fe-4S] cluster coordinated with 3 cysteines and an exchangeable S-adenosyl-L-methionine and 1 [4Fe-4S] cluster coordinated with 3 cysteines and the GTP-derived substrate.</text>
</comment>
<dbReference type="SMART" id="SM00729">
    <property type="entry name" value="Elp3"/>
    <property type="match status" value="1"/>
</dbReference>
<dbReference type="HAMAP" id="MF_01225_B">
    <property type="entry name" value="MoaA_B"/>
    <property type="match status" value="1"/>
</dbReference>
<comment type="caution">
    <text evidence="12">The sequence shown here is derived from an EMBL/GenBank/DDBJ whole genome shotgun (WGS) entry which is preliminary data.</text>
</comment>
<feature type="binding site" evidence="10">
    <location>
        <position position="25"/>
    </location>
    <ligand>
        <name>[4Fe-4S] cluster</name>
        <dbReference type="ChEBI" id="CHEBI:49883"/>
        <label>1</label>
        <note>4Fe-4S-S-AdoMet</note>
    </ligand>
</feature>
<feature type="binding site" evidence="10">
    <location>
        <position position="21"/>
    </location>
    <ligand>
        <name>[4Fe-4S] cluster</name>
        <dbReference type="ChEBI" id="CHEBI:49883"/>
        <label>1</label>
        <note>4Fe-4S-S-AdoMet</note>
    </ligand>
</feature>
<dbReference type="InterPro" id="IPR013483">
    <property type="entry name" value="MoaA"/>
</dbReference>
<dbReference type="InterPro" id="IPR058240">
    <property type="entry name" value="rSAM_sf"/>
</dbReference>
<keyword evidence="2 10" id="KW-0949">S-adenosyl-L-methionine</keyword>
<comment type="catalytic activity">
    <reaction evidence="10">
        <text>GTP + AH2 + S-adenosyl-L-methionine = (8S)-3',8-cyclo-7,8-dihydroguanosine 5'-triphosphate + 5'-deoxyadenosine + L-methionine + A + H(+)</text>
        <dbReference type="Rhea" id="RHEA:49576"/>
        <dbReference type="ChEBI" id="CHEBI:13193"/>
        <dbReference type="ChEBI" id="CHEBI:15378"/>
        <dbReference type="ChEBI" id="CHEBI:17319"/>
        <dbReference type="ChEBI" id="CHEBI:17499"/>
        <dbReference type="ChEBI" id="CHEBI:37565"/>
        <dbReference type="ChEBI" id="CHEBI:57844"/>
        <dbReference type="ChEBI" id="CHEBI:59789"/>
        <dbReference type="ChEBI" id="CHEBI:131766"/>
        <dbReference type="EC" id="4.1.99.22"/>
    </reaction>
</comment>
<dbReference type="CDD" id="cd21117">
    <property type="entry name" value="Twitch_MoaA"/>
    <property type="match status" value="1"/>
</dbReference>
<dbReference type="Gene3D" id="3.20.20.70">
    <property type="entry name" value="Aldolase class I"/>
    <property type="match status" value="1"/>
</dbReference>
<feature type="binding site" evidence="10">
    <location>
        <position position="28"/>
    </location>
    <ligand>
        <name>[4Fe-4S] cluster</name>
        <dbReference type="ChEBI" id="CHEBI:49883"/>
        <label>1</label>
        <note>4Fe-4S-S-AdoMet</note>
    </ligand>
</feature>
<dbReference type="SFLD" id="SFLDG01386">
    <property type="entry name" value="main_SPASM_domain-containing"/>
    <property type="match status" value="1"/>
</dbReference>
<dbReference type="GO" id="GO:0046872">
    <property type="term" value="F:metal ion binding"/>
    <property type="evidence" value="ECO:0007669"/>
    <property type="project" value="UniProtKB-KW"/>
</dbReference>
<dbReference type="EMBL" id="DTHB01000053">
    <property type="protein sequence ID" value="HGB15554.1"/>
    <property type="molecule type" value="Genomic_DNA"/>
</dbReference>
<dbReference type="GO" id="GO:0005525">
    <property type="term" value="F:GTP binding"/>
    <property type="evidence" value="ECO:0007669"/>
    <property type="project" value="UniProtKB-UniRule"/>
</dbReference>
<feature type="binding site" evidence="10">
    <location>
        <position position="119"/>
    </location>
    <ligand>
        <name>S-adenosyl-L-methionine</name>
        <dbReference type="ChEBI" id="CHEBI:59789"/>
    </ligand>
</feature>
<feature type="binding site" evidence="10">
    <location>
        <position position="68"/>
    </location>
    <ligand>
        <name>S-adenosyl-L-methionine</name>
        <dbReference type="ChEBI" id="CHEBI:59789"/>
    </ligand>
</feature>
<evidence type="ECO:0000256" key="6">
    <source>
        <dbReference type="ARBA" id="ARBA00023014"/>
    </source>
</evidence>
<keyword evidence="9 10" id="KW-0456">Lyase</keyword>
<feature type="binding site" evidence="10">
    <location>
        <position position="14"/>
    </location>
    <ligand>
        <name>GTP</name>
        <dbReference type="ChEBI" id="CHEBI:37565"/>
    </ligand>
</feature>
<evidence type="ECO:0000256" key="2">
    <source>
        <dbReference type="ARBA" id="ARBA00022691"/>
    </source>
</evidence>
<comment type="function">
    <text evidence="10">Catalyzes the cyclization of GTP to (8S)-3',8-cyclo-7,8-dihydroguanosine 5'-triphosphate.</text>
</comment>
<comment type="similarity">
    <text evidence="10">Belongs to the radical SAM superfamily. MoaA family.</text>
</comment>
<sequence length="326" mass="36888">MVKDTFSREINYLRLSVTDRCNLGCFYCLPRKDWQKLPAPEILSYEELLQAARIAVTVGIRKIRVTGGEPLVRRGVVDFIRALHRLPGLQEVCLTTNGVLLAGMARDLYRVGLRHLNLSLDTLKPERYREITGKDHFHGVITGLERALDLGFNPIKINFVVLKGLNEDELLEFACLARDLPVQVRFIEFMPTVSLELWNSHFLPIAEVRERLAVLGRMEVLDRQPTAGPAEIMRPPGFRGEVGFISPVSRHHCPTCNRLRLTAAGRLRPCLFAECEIDLKGPLRRGASPRELARLFEEAIRSKAYPRETRVSLNAWPFCPMVGIGG</sequence>
<keyword evidence="7 10" id="KW-0342">GTP-binding</keyword>
<dbReference type="SFLD" id="SFLDG01067">
    <property type="entry name" value="SPASM/twitch_domain_containing"/>
    <property type="match status" value="1"/>
</dbReference>
<dbReference type="Pfam" id="PF06463">
    <property type="entry name" value="Mob_synth_C"/>
    <property type="match status" value="1"/>
</dbReference>
<feature type="domain" description="Radical SAM core" evidence="11">
    <location>
        <begin position="5"/>
        <end position="230"/>
    </location>
</feature>
<evidence type="ECO:0000256" key="8">
    <source>
        <dbReference type="ARBA" id="ARBA00023150"/>
    </source>
</evidence>
<evidence type="ECO:0000256" key="10">
    <source>
        <dbReference type="HAMAP-Rule" id="MF_01225"/>
    </source>
</evidence>
<dbReference type="NCBIfam" id="TIGR02666">
    <property type="entry name" value="moaA"/>
    <property type="match status" value="1"/>
</dbReference>
<comment type="subunit">
    <text evidence="10">Monomer and homodimer.</text>
</comment>
<feature type="binding site" evidence="10">
    <location>
        <begin position="258"/>
        <end position="260"/>
    </location>
    <ligand>
        <name>GTP</name>
        <dbReference type="ChEBI" id="CHEBI:37565"/>
    </ligand>
</feature>
<dbReference type="PROSITE" id="PS51918">
    <property type="entry name" value="RADICAL_SAM"/>
    <property type="match status" value="1"/>
</dbReference>
<feature type="binding site" evidence="10">
    <location>
        <position position="253"/>
    </location>
    <ligand>
        <name>[4Fe-4S] cluster</name>
        <dbReference type="ChEBI" id="CHEBI:49883"/>
        <label>2</label>
        <note>4Fe-4S-substrate</note>
    </ligand>
</feature>
<dbReference type="PANTHER" id="PTHR22960:SF0">
    <property type="entry name" value="MOLYBDENUM COFACTOR BIOSYNTHESIS PROTEIN 1"/>
    <property type="match status" value="1"/>
</dbReference>
<gene>
    <name evidence="10 12" type="primary">moaA</name>
    <name evidence="12" type="ORF">ENV62_10015</name>
</gene>
<dbReference type="PANTHER" id="PTHR22960">
    <property type="entry name" value="MOLYBDOPTERIN COFACTOR SYNTHESIS PROTEIN A"/>
    <property type="match status" value="1"/>
</dbReference>
<keyword evidence="3 10" id="KW-0479">Metal-binding</keyword>
<evidence type="ECO:0000259" key="11">
    <source>
        <dbReference type="PROSITE" id="PS51918"/>
    </source>
</evidence>
<evidence type="ECO:0000256" key="1">
    <source>
        <dbReference type="ARBA" id="ARBA00022485"/>
    </source>
</evidence>
<evidence type="ECO:0000256" key="9">
    <source>
        <dbReference type="ARBA" id="ARBA00023239"/>
    </source>
</evidence>
<keyword evidence="1 10" id="KW-0004">4Fe-4S</keyword>
<accession>A0A7C3WS18</accession>
<feature type="binding site" evidence="10">
    <location>
        <position position="270"/>
    </location>
    <ligand>
        <name>[4Fe-4S] cluster</name>
        <dbReference type="ChEBI" id="CHEBI:49883"/>
        <label>2</label>
        <note>4Fe-4S-substrate</note>
    </ligand>
</feature>
<evidence type="ECO:0000256" key="7">
    <source>
        <dbReference type="ARBA" id="ARBA00023134"/>
    </source>
</evidence>
<evidence type="ECO:0000256" key="3">
    <source>
        <dbReference type="ARBA" id="ARBA00022723"/>
    </source>
</evidence>
<dbReference type="Pfam" id="PF04055">
    <property type="entry name" value="Radical_SAM"/>
    <property type="match status" value="1"/>
</dbReference>
<organism evidence="12">
    <name type="scientific">Desulfobacca acetoxidans</name>
    <dbReference type="NCBI Taxonomy" id="60893"/>
    <lineage>
        <taxon>Bacteria</taxon>
        <taxon>Pseudomonadati</taxon>
        <taxon>Thermodesulfobacteriota</taxon>
        <taxon>Desulfobaccia</taxon>
        <taxon>Desulfobaccales</taxon>
        <taxon>Desulfobaccaceae</taxon>
        <taxon>Desulfobacca</taxon>
    </lineage>
</organism>
<proteinExistence type="inferred from homology"/>
<keyword evidence="8 10" id="KW-0501">Molybdenum cofactor biosynthesis</keyword>
<reference evidence="12" key="1">
    <citation type="journal article" date="2020" name="mSystems">
        <title>Genome- and Community-Level Interaction Insights into Carbon Utilization and Element Cycling Functions of Hydrothermarchaeota in Hydrothermal Sediment.</title>
        <authorList>
            <person name="Zhou Z."/>
            <person name="Liu Y."/>
            <person name="Xu W."/>
            <person name="Pan J."/>
            <person name="Luo Z.H."/>
            <person name="Li M."/>
        </authorList>
    </citation>
    <scope>NUCLEOTIDE SEQUENCE [LARGE SCALE GENOMIC DNA]</scope>
    <source>
        <strain evidence="12">SpSt-776</strain>
    </source>
</reference>
<dbReference type="GO" id="GO:0061798">
    <property type="term" value="F:GTP 3',8'-cyclase activity"/>
    <property type="evidence" value="ECO:0007669"/>
    <property type="project" value="UniProtKB-UniRule"/>
</dbReference>
<feature type="binding site" evidence="10">
    <location>
        <position position="190"/>
    </location>
    <ligand>
        <name>S-adenosyl-L-methionine</name>
        <dbReference type="ChEBI" id="CHEBI:59789"/>
    </ligand>
</feature>
<dbReference type="GO" id="GO:0061799">
    <property type="term" value="F:cyclic pyranopterin monophosphate synthase activity"/>
    <property type="evidence" value="ECO:0007669"/>
    <property type="project" value="TreeGrafter"/>
</dbReference>
<dbReference type="InterPro" id="IPR050105">
    <property type="entry name" value="MoCo_biosynth_MoaA/MoaC"/>
</dbReference>
<dbReference type="GO" id="GO:0051539">
    <property type="term" value="F:4 iron, 4 sulfur cluster binding"/>
    <property type="evidence" value="ECO:0007669"/>
    <property type="project" value="UniProtKB-UniRule"/>
</dbReference>
<feature type="binding site" evidence="10">
    <location>
        <position position="64"/>
    </location>
    <ligand>
        <name>GTP</name>
        <dbReference type="ChEBI" id="CHEBI:37565"/>
    </ligand>
</feature>
<keyword evidence="5 10" id="KW-0408">Iron</keyword>
<dbReference type="InterPro" id="IPR006638">
    <property type="entry name" value="Elp3/MiaA/NifB-like_rSAM"/>
</dbReference>
<dbReference type="UniPathway" id="UPA00344"/>
<evidence type="ECO:0000256" key="4">
    <source>
        <dbReference type="ARBA" id="ARBA00022741"/>
    </source>
</evidence>
<feature type="binding site" evidence="10">
    <location>
        <position position="256"/>
    </location>
    <ligand>
        <name>[4Fe-4S] cluster</name>
        <dbReference type="ChEBI" id="CHEBI:49883"/>
        <label>2</label>
        <note>4Fe-4S-substrate</note>
    </ligand>
</feature>
<dbReference type="InterPro" id="IPR010505">
    <property type="entry name" value="MoaA_twitch"/>
</dbReference>
<evidence type="ECO:0000313" key="12">
    <source>
        <dbReference type="EMBL" id="HGB15554.1"/>
    </source>
</evidence>
<keyword evidence="6 10" id="KW-0411">Iron-sulfur</keyword>
<dbReference type="InterPro" id="IPR040064">
    <property type="entry name" value="MoaA-like"/>
</dbReference>